<gene>
    <name evidence="1" type="ORF">CLV98_1052</name>
</gene>
<dbReference type="OrthoDB" id="1491501at2"/>
<dbReference type="Proteomes" id="UP000245880">
    <property type="component" value="Unassembled WGS sequence"/>
</dbReference>
<evidence type="ECO:0008006" key="3">
    <source>
        <dbReference type="Google" id="ProtNLM"/>
    </source>
</evidence>
<dbReference type="RefSeq" id="WP_109674460.1">
    <property type="nucleotide sequence ID" value="NZ_QGDT01000005.1"/>
</dbReference>
<accession>A0A316AJX1</accession>
<dbReference type="AlphaFoldDB" id="A0A316AJX1"/>
<evidence type="ECO:0000313" key="2">
    <source>
        <dbReference type="Proteomes" id="UP000245880"/>
    </source>
</evidence>
<sequence>MKNYLIITLGTRDVQIKKEHLIENGFVIHKEGKDQFIEKGNIRLKVVENFNFPEFYTFSPREGGQTIRDNYHLFKSVIDFPLTKDFIKQTNRDHQIDYFLMIYTDQQIDWDAGRIRNPKNYLDDTLYFKDILNHYLSEDPDFSKVHFDEYSIQTEVVNIDFQYSHFKEIKQNLFLTDIQNVNQIFLLPQGGIDQINHAVTLQLLQAFKNKVKLFQKSEGQAPRELKFTKHFLNDLNKQKIVKHLNDYDFGMIDKEISRPKEIYHLAQYGHKRLNLQYDELAINTNVIASSQFKPIIATPNLKLQDLYLAAKINFKQKAYTEFLWRLYTLNECLFKIEIEKVFGKMDYLLSRSNEIGETKFQRKLNDVNFEFVPKIRKALMSNGEPIDSRNPNRFAYKVLLPELVKTNHLYIKDNILDIYLKVGDKLEYLSKLRNKIAHNLGSATIAQINATLNENEQGYTAKNLFSDLDQIFDLKSEYGIYDDIKAEIEKLL</sequence>
<dbReference type="EMBL" id="QGDT01000005">
    <property type="protein sequence ID" value="PWJ57822.1"/>
    <property type="molecule type" value="Genomic_DNA"/>
</dbReference>
<organism evidence="1 2">
    <name type="scientific">Dyadobacter jejuensis</name>
    <dbReference type="NCBI Taxonomy" id="1082580"/>
    <lineage>
        <taxon>Bacteria</taxon>
        <taxon>Pseudomonadati</taxon>
        <taxon>Bacteroidota</taxon>
        <taxon>Cytophagia</taxon>
        <taxon>Cytophagales</taxon>
        <taxon>Spirosomataceae</taxon>
        <taxon>Dyadobacter</taxon>
    </lineage>
</organism>
<reference evidence="1 2" key="1">
    <citation type="submission" date="2018-03" db="EMBL/GenBank/DDBJ databases">
        <title>Genomic Encyclopedia of Archaeal and Bacterial Type Strains, Phase II (KMG-II): from individual species to whole genera.</title>
        <authorList>
            <person name="Goeker M."/>
        </authorList>
    </citation>
    <scope>NUCLEOTIDE SEQUENCE [LARGE SCALE GENOMIC DNA]</scope>
    <source>
        <strain evidence="1 2">DSM 100346</strain>
    </source>
</reference>
<keyword evidence="2" id="KW-1185">Reference proteome</keyword>
<evidence type="ECO:0000313" key="1">
    <source>
        <dbReference type="EMBL" id="PWJ57822.1"/>
    </source>
</evidence>
<name>A0A316AJX1_9BACT</name>
<proteinExistence type="predicted"/>
<comment type="caution">
    <text evidence="1">The sequence shown here is derived from an EMBL/GenBank/DDBJ whole genome shotgun (WGS) entry which is preliminary data.</text>
</comment>
<protein>
    <recommendedName>
        <fullName evidence="3">ApeA N-terminal domain-containing protein</fullName>
    </recommendedName>
</protein>